<dbReference type="AlphaFoldDB" id="A0A0D0DIB7"/>
<evidence type="ECO:0000313" key="2">
    <source>
        <dbReference type="EMBL" id="KIK85211.1"/>
    </source>
</evidence>
<dbReference type="Proteomes" id="UP000054538">
    <property type="component" value="Unassembled WGS sequence"/>
</dbReference>
<gene>
    <name evidence="2" type="ORF">PAXRUDRAFT_696850</name>
</gene>
<proteinExistence type="predicted"/>
<protein>
    <submittedName>
        <fullName evidence="2">Uncharacterized protein</fullName>
    </submittedName>
</protein>
<evidence type="ECO:0000256" key="1">
    <source>
        <dbReference type="SAM" id="MobiDB-lite"/>
    </source>
</evidence>
<feature type="compositionally biased region" description="Polar residues" evidence="1">
    <location>
        <begin position="1"/>
        <end position="11"/>
    </location>
</feature>
<sequence length="207" mass="22701">MQPDWSRSSGGVRNPMPAERPYTRRSARLSNTSSPPSMASTDAPRGRGPTKTPARGHPVTQPTRSRGRGMSKAHQAIANPPPPPKPPKKLRRNRSIGPMTRPTCLCLGSPLTRLTATFYFTKTRDIMTQMTNHLPKTKPASMISLLNISSRSARSGLSTTQRHQRSLAFVLATASATFTKCSSNTTENSIKLDRVSYLVMGWQMPSV</sequence>
<name>A0A0D0DIB7_9AGAM</name>
<dbReference type="EMBL" id="KN825569">
    <property type="protein sequence ID" value="KIK85211.1"/>
    <property type="molecule type" value="Genomic_DNA"/>
</dbReference>
<accession>A0A0D0DIB7</accession>
<dbReference type="HOGENOM" id="CLU_1326772_0_0_1"/>
<organism evidence="2 3">
    <name type="scientific">Paxillus rubicundulus Ve08.2h10</name>
    <dbReference type="NCBI Taxonomy" id="930991"/>
    <lineage>
        <taxon>Eukaryota</taxon>
        <taxon>Fungi</taxon>
        <taxon>Dikarya</taxon>
        <taxon>Basidiomycota</taxon>
        <taxon>Agaricomycotina</taxon>
        <taxon>Agaricomycetes</taxon>
        <taxon>Agaricomycetidae</taxon>
        <taxon>Boletales</taxon>
        <taxon>Paxilineae</taxon>
        <taxon>Paxillaceae</taxon>
        <taxon>Paxillus</taxon>
    </lineage>
</organism>
<reference evidence="3" key="2">
    <citation type="submission" date="2015-01" db="EMBL/GenBank/DDBJ databases">
        <title>Evolutionary Origins and Diversification of the Mycorrhizal Mutualists.</title>
        <authorList>
            <consortium name="DOE Joint Genome Institute"/>
            <consortium name="Mycorrhizal Genomics Consortium"/>
            <person name="Kohler A."/>
            <person name="Kuo A."/>
            <person name="Nagy L.G."/>
            <person name="Floudas D."/>
            <person name="Copeland A."/>
            <person name="Barry K.W."/>
            <person name="Cichocki N."/>
            <person name="Veneault-Fourrey C."/>
            <person name="LaButti K."/>
            <person name="Lindquist E.A."/>
            <person name="Lipzen A."/>
            <person name="Lundell T."/>
            <person name="Morin E."/>
            <person name="Murat C."/>
            <person name="Riley R."/>
            <person name="Ohm R."/>
            <person name="Sun H."/>
            <person name="Tunlid A."/>
            <person name="Henrissat B."/>
            <person name="Grigoriev I.V."/>
            <person name="Hibbett D.S."/>
            <person name="Martin F."/>
        </authorList>
    </citation>
    <scope>NUCLEOTIDE SEQUENCE [LARGE SCALE GENOMIC DNA]</scope>
    <source>
        <strain evidence="3">Ve08.2h10</strain>
    </source>
</reference>
<reference evidence="2 3" key="1">
    <citation type="submission" date="2014-04" db="EMBL/GenBank/DDBJ databases">
        <authorList>
            <consortium name="DOE Joint Genome Institute"/>
            <person name="Kuo A."/>
            <person name="Kohler A."/>
            <person name="Jargeat P."/>
            <person name="Nagy L.G."/>
            <person name="Floudas D."/>
            <person name="Copeland A."/>
            <person name="Barry K.W."/>
            <person name="Cichocki N."/>
            <person name="Veneault-Fourrey C."/>
            <person name="LaButti K."/>
            <person name="Lindquist E.A."/>
            <person name="Lipzen A."/>
            <person name="Lundell T."/>
            <person name="Morin E."/>
            <person name="Murat C."/>
            <person name="Sun H."/>
            <person name="Tunlid A."/>
            <person name="Henrissat B."/>
            <person name="Grigoriev I.V."/>
            <person name="Hibbett D.S."/>
            <person name="Martin F."/>
            <person name="Nordberg H.P."/>
            <person name="Cantor M.N."/>
            <person name="Hua S.X."/>
        </authorList>
    </citation>
    <scope>NUCLEOTIDE SEQUENCE [LARGE SCALE GENOMIC DNA]</scope>
    <source>
        <strain evidence="2 3">Ve08.2h10</strain>
    </source>
</reference>
<feature type="compositionally biased region" description="Polar residues" evidence="1">
    <location>
        <begin position="28"/>
        <end position="40"/>
    </location>
</feature>
<evidence type="ECO:0000313" key="3">
    <source>
        <dbReference type="Proteomes" id="UP000054538"/>
    </source>
</evidence>
<feature type="region of interest" description="Disordered" evidence="1">
    <location>
        <begin position="1"/>
        <end position="97"/>
    </location>
</feature>
<dbReference type="InParanoid" id="A0A0D0DIB7"/>
<keyword evidence="3" id="KW-1185">Reference proteome</keyword>